<proteinExistence type="predicted"/>
<protein>
    <submittedName>
        <fullName evidence="2">Uncharacterized protein</fullName>
    </submittedName>
</protein>
<feature type="compositionally biased region" description="Polar residues" evidence="1">
    <location>
        <begin position="75"/>
        <end position="85"/>
    </location>
</feature>
<dbReference type="EMBL" id="BQNB010010265">
    <property type="protein sequence ID" value="GJS74909.1"/>
    <property type="molecule type" value="Genomic_DNA"/>
</dbReference>
<name>A0ABQ4YB30_9ASTR</name>
<reference evidence="2" key="1">
    <citation type="journal article" date="2022" name="Int. J. Mol. Sci.">
        <title>Draft Genome of Tanacetum Coccineum: Genomic Comparison of Closely Related Tanacetum-Family Plants.</title>
        <authorList>
            <person name="Yamashiro T."/>
            <person name="Shiraishi A."/>
            <person name="Nakayama K."/>
            <person name="Satake H."/>
        </authorList>
    </citation>
    <scope>NUCLEOTIDE SEQUENCE</scope>
</reference>
<evidence type="ECO:0000313" key="2">
    <source>
        <dbReference type="EMBL" id="GJS74909.1"/>
    </source>
</evidence>
<keyword evidence="3" id="KW-1185">Reference proteome</keyword>
<gene>
    <name evidence="2" type="ORF">Tco_0724790</name>
</gene>
<comment type="caution">
    <text evidence="2">The sequence shown here is derived from an EMBL/GenBank/DDBJ whole genome shotgun (WGS) entry which is preliminary data.</text>
</comment>
<reference evidence="2" key="2">
    <citation type="submission" date="2022-01" db="EMBL/GenBank/DDBJ databases">
        <authorList>
            <person name="Yamashiro T."/>
            <person name="Shiraishi A."/>
            <person name="Satake H."/>
            <person name="Nakayama K."/>
        </authorList>
    </citation>
    <scope>NUCLEOTIDE SEQUENCE</scope>
</reference>
<accession>A0ABQ4YB30</accession>
<evidence type="ECO:0000313" key="3">
    <source>
        <dbReference type="Proteomes" id="UP001151760"/>
    </source>
</evidence>
<feature type="region of interest" description="Disordered" evidence="1">
    <location>
        <begin position="32"/>
        <end position="88"/>
    </location>
</feature>
<feature type="compositionally biased region" description="Low complexity" evidence="1">
    <location>
        <begin position="33"/>
        <end position="69"/>
    </location>
</feature>
<organism evidence="2 3">
    <name type="scientific">Tanacetum coccineum</name>
    <dbReference type="NCBI Taxonomy" id="301880"/>
    <lineage>
        <taxon>Eukaryota</taxon>
        <taxon>Viridiplantae</taxon>
        <taxon>Streptophyta</taxon>
        <taxon>Embryophyta</taxon>
        <taxon>Tracheophyta</taxon>
        <taxon>Spermatophyta</taxon>
        <taxon>Magnoliopsida</taxon>
        <taxon>eudicotyledons</taxon>
        <taxon>Gunneridae</taxon>
        <taxon>Pentapetalae</taxon>
        <taxon>asterids</taxon>
        <taxon>campanulids</taxon>
        <taxon>Asterales</taxon>
        <taxon>Asteraceae</taxon>
        <taxon>Asteroideae</taxon>
        <taxon>Anthemideae</taxon>
        <taxon>Anthemidinae</taxon>
        <taxon>Tanacetum</taxon>
    </lineage>
</organism>
<dbReference type="Proteomes" id="UP001151760">
    <property type="component" value="Unassembled WGS sequence"/>
</dbReference>
<evidence type="ECO:0000256" key="1">
    <source>
        <dbReference type="SAM" id="MobiDB-lite"/>
    </source>
</evidence>
<sequence>MLTIRKRVGQLPTHRLTLRYSVDYSLSYHFTSDDSSCDSSSDSSLETSSDSHSDTSSNSSFGHSSLVHSIPDSPCDSSTAISVGPSSKRRRSPATLVLVASLVPGALSPIRVDLLQPHKRIKDFDSITDFEVSSEEGYEPYIPREVDVDACIAFADAIEARGTNVTVEVRTTAEGEAESSMRGTIESGVDRVTHPVVSEDTAEPVRKDYPNLVSADRSLEVMQRGLDVVMQELYDHMREIPVERIAVIKYAQRSSGYVSIVVGE</sequence>